<name>A0A6C0B7I6_9ZZZZ</name>
<feature type="region of interest" description="Disordered" evidence="1">
    <location>
        <begin position="1"/>
        <end position="29"/>
    </location>
</feature>
<evidence type="ECO:0000256" key="1">
    <source>
        <dbReference type="SAM" id="MobiDB-lite"/>
    </source>
</evidence>
<reference evidence="2" key="1">
    <citation type="journal article" date="2020" name="Nature">
        <title>Giant virus diversity and host interactions through global metagenomics.</title>
        <authorList>
            <person name="Schulz F."/>
            <person name="Roux S."/>
            <person name="Paez-Espino D."/>
            <person name="Jungbluth S."/>
            <person name="Walsh D.A."/>
            <person name="Denef V.J."/>
            <person name="McMahon K.D."/>
            <person name="Konstantinidis K.T."/>
            <person name="Eloe-Fadrosh E.A."/>
            <person name="Kyrpides N.C."/>
            <person name="Woyke T."/>
        </authorList>
    </citation>
    <scope>NUCLEOTIDE SEQUENCE</scope>
    <source>
        <strain evidence="2">GVMAG-M-3300010157-4</strain>
    </source>
</reference>
<sequence length="109" mass="12426">MPKKQTQRGCALSKRRRKQNNKSIKQRGGNLHKMYNINTLAQDPQRMTMFDRGVVQAGGKKHGHSRKYLKHGGSGLNYSAMDQIVYKTMTPFMVNNMSNSVAIQRPAYI</sequence>
<dbReference type="AlphaFoldDB" id="A0A6C0B7I6"/>
<protein>
    <submittedName>
        <fullName evidence="2">Uncharacterized protein</fullName>
    </submittedName>
</protein>
<proteinExistence type="predicted"/>
<accession>A0A6C0B7I6</accession>
<dbReference type="EMBL" id="MN739082">
    <property type="protein sequence ID" value="QHS87519.1"/>
    <property type="molecule type" value="Genomic_DNA"/>
</dbReference>
<evidence type="ECO:0000313" key="2">
    <source>
        <dbReference type="EMBL" id="QHS87519.1"/>
    </source>
</evidence>
<organism evidence="2">
    <name type="scientific">viral metagenome</name>
    <dbReference type="NCBI Taxonomy" id="1070528"/>
    <lineage>
        <taxon>unclassified sequences</taxon>
        <taxon>metagenomes</taxon>
        <taxon>organismal metagenomes</taxon>
    </lineage>
</organism>